<evidence type="ECO:0000313" key="2">
    <source>
        <dbReference type="EMBL" id="CAG7832307.1"/>
    </source>
</evidence>
<feature type="region of interest" description="Disordered" evidence="1">
    <location>
        <begin position="1"/>
        <end position="26"/>
    </location>
</feature>
<gene>
    <name evidence="2" type="ORF">AFUS01_LOCUS41994</name>
</gene>
<protein>
    <submittedName>
        <fullName evidence="2">Uncharacterized protein</fullName>
    </submittedName>
</protein>
<feature type="compositionally biased region" description="Basic and acidic residues" evidence="1">
    <location>
        <begin position="1"/>
        <end position="11"/>
    </location>
</feature>
<dbReference type="Proteomes" id="UP000708208">
    <property type="component" value="Unassembled WGS sequence"/>
</dbReference>
<accession>A0A8J2LBB7</accession>
<comment type="caution">
    <text evidence="2">The sequence shown here is derived from an EMBL/GenBank/DDBJ whole genome shotgun (WGS) entry which is preliminary data.</text>
</comment>
<evidence type="ECO:0000313" key="3">
    <source>
        <dbReference type="Proteomes" id="UP000708208"/>
    </source>
</evidence>
<proteinExistence type="predicted"/>
<dbReference type="EMBL" id="CAJVCH010564398">
    <property type="protein sequence ID" value="CAG7832307.1"/>
    <property type="molecule type" value="Genomic_DNA"/>
</dbReference>
<evidence type="ECO:0000256" key="1">
    <source>
        <dbReference type="SAM" id="MobiDB-lite"/>
    </source>
</evidence>
<reference evidence="2" key="1">
    <citation type="submission" date="2021-06" db="EMBL/GenBank/DDBJ databases">
        <authorList>
            <person name="Hodson N. C."/>
            <person name="Mongue J. A."/>
            <person name="Jaron S. K."/>
        </authorList>
    </citation>
    <scope>NUCLEOTIDE SEQUENCE</scope>
</reference>
<dbReference type="AlphaFoldDB" id="A0A8J2LBB7"/>
<name>A0A8J2LBB7_9HEXA</name>
<keyword evidence="3" id="KW-1185">Reference proteome</keyword>
<organism evidence="2 3">
    <name type="scientific">Allacma fusca</name>
    <dbReference type="NCBI Taxonomy" id="39272"/>
    <lineage>
        <taxon>Eukaryota</taxon>
        <taxon>Metazoa</taxon>
        <taxon>Ecdysozoa</taxon>
        <taxon>Arthropoda</taxon>
        <taxon>Hexapoda</taxon>
        <taxon>Collembola</taxon>
        <taxon>Symphypleona</taxon>
        <taxon>Sminthuridae</taxon>
        <taxon>Allacma</taxon>
    </lineage>
</organism>
<sequence>MEERKKERQDFELSFSSSQSLKPAHRDSFPWNKKSLSLCNLMPDPIGTSTFYSSSRISGLLASTLHSNLKLRVFYG</sequence>